<keyword evidence="3" id="KW-1185">Reference proteome</keyword>
<dbReference type="RefSeq" id="WP_100987633.1">
    <property type="nucleotide sequence ID" value="NZ_CP025096.1"/>
</dbReference>
<feature type="transmembrane region" description="Helical" evidence="1">
    <location>
        <begin position="76"/>
        <end position="96"/>
    </location>
</feature>
<feature type="transmembrane region" description="Helical" evidence="1">
    <location>
        <begin position="45"/>
        <end position="64"/>
    </location>
</feature>
<evidence type="ECO:0000313" key="2">
    <source>
        <dbReference type="EMBL" id="AUD01913.1"/>
    </source>
</evidence>
<keyword evidence="1" id="KW-0472">Membrane</keyword>
<feature type="transmembrane region" description="Helical" evidence="1">
    <location>
        <begin position="197"/>
        <end position="216"/>
    </location>
</feature>
<dbReference type="EMBL" id="CP025096">
    <property type="protein sequence ID" value="AUD01913.1"/>
    <property type="molecule type" value="Genomic_DNA"/>
</dbReference>
<dbReference type="AlphaFoldDB" id="A0A2K8YWD9"/>
<proteinExistence type="predicted"/>
<name>A0A2K8YWD9_9BACT</name>
<gene>
    <name evidence="2" type="ORF">CWM47_08830</name>
</gene>
<keyword evidence="1" id="KW-0812">Transmembrane</keyword>
<feature type="transmembrane region" description="Helical" evidence="1">
    <location>
        <begin position="108"/>
        <end position="130"/>
    </location>
</feature>
<reference evidence="2 3" key="1">
    <citation type="submission" date="2017-11" db="EMBL/GenBank/DDBJ databases">
        <title>Taxonomic description and genome sequences of Spirosoma HA7 sp. nov., isolated from pollen microhabitat of Corylus avellana.</title>
        <authorList>
            <person name="Ambika Manirajan B."/>
            <person name="Suarez C."/>
            <person name="Ratering S."/>
            <person name="Geissler-Plaum R."/>
            <person name="Cardinale M."/>
            <person name="Sylvia S."/>
        </authorList>
    </citation>
    <scope>NUCLEOTIDE SEQUENCE [LARGE SCALE GENOMIC DNA]</scope>
    <source>
        <strain evidence="2 3">HA7</strain>
    </source>
</reference>
<evidence type="ECO:0000256" key="1">
    <source>
        <dbReference type="SAM" id="Phobius"/>
    </source>
</evidence>
<feature type="transmembrane region" description="Helical" evidence="1">
    <location>
        <begin position="142"/>
        <end position="163"/>
    </location>
</feature>
<keyword evidence="1" id="KW-1133">Transmembrane helix</keyword>
<feature type="transmembrane region" description="Helical" evidence="1">
    <location>
        <begin position="169"/>
        <end position="190"/>
    </location>
</feature>
<dbReference type="KEGG" id="spir:CWM47_08830"/>
<dbReference type="Proteomes" id="UP000232883">
    <property type="component" value="Chromosome"/>
</dbReference>
<dbReference type="OrthoDB" id="822156at2"/>
<organism evidence="2 3">
    <name type="scientific">Spirosoma pollinicola</name>
    <dbReference type="NCBI Taxonomy" id="2057025"/>
    <lineage>
        <taxon>Bacteria</taxon>
        <taxon>Pseudomonadati</taxon>
        <taxon>Bacteroidota</taxon>
        <taxon>Cytophagia</taxon>
        <taxon>Cytophagales</taxon>
        <taxon>Cytophagaceae</taxon>
        <taxon>Spirosoma</taxon>
    </lineage>
</organism>
<protein>
    <submittedName>
        <fullName evidence="2">Uncharacterized protein</fullName>
    </submittedName>
</protein>
<evidence type="ECO:0000313" key="3">
    <source>
        <dbReference type="Proteomes" id="UP000232883"/>
    </source>
</evidence>
<feature type="transmembrane region" description="Helical" evidence="1">
    <location>
        <begin position="7"/>
        <end position="25"/>
    </location>
</feature>
<accession>A0A2K8YWD9</accession>
<sequence length="233" mass="26827">MENSYKNIGYFFILIWIFALIGFHQTYTVFFPSFKGFRWEQHVHGATLMAWFFMLIVQPFLIKYGKYDWHRALGKIGYVLAPLVCFSILEVSRMVYLRETAHRPENEVLAQLSLDIPTILTFALFALLAFVYQKQAAAHMRYMIATSLLMIGPGLGRALIIFGGVPFPISVMFVLALSTLIALVFLLLDIRNRKSPIPFLVIFLVIGLNLLCWLFQTSGWWLSFAKTFASIFF</sequence>